<gene>
    <name evidence="1" type="ORF">GN330_17630</name>
</gene>
<dbReference type="AlphaFoldDB" id="A0A844QHW5"/>
<accession>A0A844QHW5</accession>
<evidence type="ECO:0000313" key="1">
    <source>
        <dbReference type="EMBL" id="MVA99072.1"/>
    </source>
</evidence>
<proteinExistence type="predicted"/>
<protein>
    <submittedName>
        <fullName evidence="1">Uncharacterized protein</fullName>
    </submittedName>
</protein>
<dbReference type="Proteomes" id="UP000463224">
    <property type="component" value="Unassembled WGS sequence"/>
</dbReference>
<name>A0A844QHW5_9HYPH</name>
<sequence>MLRVFVGFALLALAAVAISAGGKLLGRSIVLAGHTEDTTPREIVIGNDVVVVPANAIRFERERRDGVAPNLHLYLRWPDMTGYRAAARDDFNHAGGRRAILFLSFEPRMMSRDMSGRYDPIYRALIDTTAGPGPGGLRVHAFSDKSGYANEQLLVGPRAGGAPFVARCLSGPVASELLAECERDIFVGEELSLTYRFPADLLADWRRLDAAVRSYAGTVVRSDADDAGASRQRFGRAG</sequence>
<comment type="caution">
    <text evidence="1">The sequence shown here is derived from an EMBL/GenBank/DDBJ whole genome shotgun (WGS) entry which is preliminary data.</text>
</comment>
<organism evidence="1 2">
    <name type="scientific">Nitratireductor arenosus</name>
    <dbReference type="NCBI Taxonomy" id="2682096"/>
    <lineage>
        <taxon>Bacteria</taxon>
        <taxon>Pseudomonadati</taxon>
        <taxon>Pseudomonadota</taxon>
        <taxon>Alphaproteobacteria</taxon>
        <taxon>Hyphomicrobiales</taxon>
        <taxon>Phyllobacteriaceae</taxon>
        <taxon>Nitratireductor</taxon>
    </lineage>
</organism>
<reference evidence="1 2" key="1">
    <citation type="submission" date="2019-12" db="EMBL/GenBank/DDBJ databases">
        <title>Nitratireductor arenosus sp. nov., Isolated from sea sand, Jeju island, South Korea.</title>
        <authorList>
            <person name="Kim W."/>
        </authorList>
    </citation>
    <scope>NUCLEOTIDE SEQUENCE [LARGE SCALE GENOMIC DNA]</scope>
    <source>
        <strain evidence="1 2">CAU 1489</strain>
    </source>
</reference>
<dbReference type="EMBL" id="WPHG01000004">
    <property type="protein sequence ID" value="MVA99072.1"/>
    <property type="molecule type" value="Genomic_DNA"/>
</dbReference>
<evidence type="ECO:0000313" key="2">
    <source>
        <dbReference type="Proteomes" id="UP000463224"/>
    </source>
</evidence>
<keyword evidence="2" id="KW-1185">Reference proteome</keyword>